<dbReference type="Pfam" id="PF08800">
    <property type="entry name" value="BT4734-like_N"/>
    <property type="match status" value="1"/>
</dbReference>
<name>A0A644VTZ7_9ZZZZ</name>
<evidence type="ECO:0000313" key="2">
    <source>
        <dbReference type="EMBL" id="MPL93853.1"/>
    </source>
</evidence>
<organism evidence="2">
    <name type="scientific">bioreactor metagenome</name>
    <dbReference type="NCBI Taxonomy" id="1076179"/>
    <lineage>
        <taxon>unclassified sequences</taxon>
        <taxon>metagenomes</taxon>
        <taxon>ecological metagenomes</taxon>
    </lineage>
</organism>
<protein>
    <recommendedName>
        <fullName evidence="1">BT4734-like N-terminal domain-containing protein</fullName>
    </recommendedName>
</protein>
<comment type="caution">
    <text evidence="2">The sequence shown here is derived from an EMBL/GenBank/DDBJ whole genome shotgun (WGS) entry which is preliminary data.</text>
</comment>
<reference evidence="2" key="1">
    <citation type="submission" date="2019-08" db="EMBL/GenBank/DDBJ databases">
        <authorList>
            <person name="Kucharzyk K."/>
            <person name="Murdoch R.W."/>
            <person name="Higgins S."/>
            <person name="Loffler F."/>
        </authorList>
    </citation>
    <scope>NUCLEOTIDE SEQUENCE</scope>
</reference>
<sequence>MIQAGKNVTAKDDPLLKIKPEYLYHKLINPDPDISSKIRQLRVVRQLDPKQYSQLKRMLPYVVCGIFNPPFRRTENFAYTEYFMLDIDKISEKEISVDTLRTQLQSDSRVMLCFLSPGEDGLKLLFRLKERCYDAGIYSLFYKVFVKQFSSQYHLEQVVDARTSDAARACFISIDPQAYFNPDCEPVDINAFMNVDDTSELFRIQKELNREQSKNETRKDENENLQGGPDEEALLKIKSLLNPKLKLLIEKKEAFVPEELDSLMERLLPYLIDAGIAVTEVINIHYGKKIRMKVNFREAEINLFYGKKGYSVVQSPRKGTNDELNELCAELINQFLLQ</sequence>
<gene>
    <name evidence="2" type="ORF">SDC9_40001</name>
</gene>
<accession>A0A644VTZ7</accession>
<evidence type="ECO:0000259" key="1">
    <source>
        <dbReference type="Pfam" id="PF08800"/>
    </source>
</evidence>
<feature type="domain" description="BT4734-like N-terminal" evidence="1">
    <location>
        <begin position="55"/>
        <end position="180"/>
    </location>
</feature>
<dbReference type="InterPro" id="IPR014907">
    <property type="entry name" value="BT4734-like_N"/>
</dbReference>
<dbReference type="EMBL" id="VSSQ01000406">
    <property type="protein sequence ID" value="MPL93853.1"/>
    <property type="molecule type" value="Genomic_DNA"/>
</dbReference>
<dbReference type="AlphaFoldDB" id="A0A644VTZ7"/>
<dbReference type="NCBIfam" id="NF040562">
    <property type="entry name" value="PrimPol_Db"/>
    <property type="match status" value="1"/>
</dbReference>
<proteinExistence type="predicted"/>